<keyword evidence="1" id="KW-1133">Transmembrane helix</keyword>
<gene>
    <name evidence="2" type="ORF">DERF_002219</name>
</gene>
<evidence type="ECO:0000313" key="3">
    <source>
        <dbReference type="Proteomes" id="UP000790347"/>
    </source>
</evidence>
<keyword evidence="3" id="KW-1185">Reference proteome</keyword>
<proteinExistence type="predicted"/>
<keyword evidence="1" id="KW-0812">Transmembrane</keyword>
<protein>
    <submittedName>
        <fullName evidence="2">Uncharacterized protein</fullName>
    </submittedName>
</protein>
<dbReference type="EMBL" id="ASGP02000001">
    <property type="protein sequence ID" value="KAH9528262.1"/>
    <property type="molecule type" value="Genomic_DNA"/>
</dbReference>
<dbReference type="AlphaFoldDB" id="A0A922IA67"/>
<feature type="transmembrane region" description="Helical" evidence="1">
    <location>
        <begin position="66"/>
        <end position="88"/>
    </location>
</feature>
<reference evidence="2" key="2">
    <citation type="journal article" date="2022" name="Res Sq">
        <title>Comparative Genomics Reveals Insights into the Divergent Evolution of Astigmatic Mites and Household Pest Adaptations.</title>
        <authorList>
            <person name="Xiong Q."/>
            <person name="Wan A.T.-Y."/>
            <person name="Liu X.-Y."/>
            <person name="Fung C.S.-H."/>
            <person name="Xiao X."/>
            <person name="Malainual N."/>
            <person name="Hou J."/>
            <person name="Wang L."/>
            <person name="Wang M."/>
            <person name="Yang K."/>
            <person name="Cui Y."/>
            <person name="Leung E."/>
            <person name="Nong W."/>
            <person name="Shin S.-K."/>
            <person name="Au S."/>
            <person name="Jeong K.Y."/>
            <person name="Chew F.T."/>
            <person name="Hui J."/>
            <person name="Leung T.F."/>
            <person name="Tungtrongchitr A."/>
            <person name="Zhong N."/>
            <person name="Liu Z."/>
            <person name="Tsui S."/>
        </authorList>
    </citation>
    <scope>NUCLEOTIDE SEQUENCE</scope>
    <source>
        <strain evidence="2">Derf</strain>
        <tissue evidence="2">Whole organism</tissue>
    </source>
</reference>
<accession>A0A922IA67</accession>
<name>A0A922IA67_DERFA</name>
<evidence type="ECO:0000313" key="2">
    <source>
        <dbReference type="EMBL" id="KAH9528262.1"/>
    </source>
</evidence>
<evidence type="ECO:0000256" key="1">
    <source>
        <dbReference type="SAM" id="Phobius"/>
    </source>
</evidence>
<keyword evidence="1" id="KW-0472">Membrane</keyword>
<dbReference type="Proteomes" id="UP000790347">
    <property type="component" value="Unassembled WGS sequence"/>
</dbReference>
<sequence>MVKTLIVDTTAAHLNKIKRRQRQKFFYKIACLIYVIIVIILMMFLITRAFKYKFDEKYTKCHQSYWIDTVISILTMVIIVIASGIMMASSNYVFAKPPPPPPIERLSSVNATEDFIRRNSSVDQNRMNSDVKITKNPSVGSDCWLTAVRNDAYENQRRKSSSFNPNLLHV</sequence>
<reference evidence="2" key="1">
    <citation type="submission" date="2013-05" db="EMBL/GenBank/DDBJ databases">
        <authorList>
            <person name="Yim A.K.Y."/>
            <person name="Chan T.F."/>
            <person name="Ji K.M."/>
            <person name="Liu X.Y."/>
            <person name="Zhou J.W."/>
            <person name="Li R.Q."/>
            <person name="Yang K.Y."/>
            <person name="Li J."/>
            <person name="Li M."/>
            <person name="Law P.T.W."/>
            <person name="Wu Y.L."/>
            <person name="Cai Z.L."/>
            <person name="Qin H."/>
            <person name="Bao Y."/>
            <person name="Leung R.K.K."/>
            <person name="Ng P.K.S."/>
            <person name="Zou J."/>
            <person name="Zhong X.J."/>
            <person name="Ran P.X."/>
            <person name="Zhong N.S."/>
            <person name="Liu Z.G."/>
            <person name="Tsui S.K.W."/>
        </authorList>
    </citation>
    <scope>NUCLEOTIDE SEQUENCE</scope>
    <source>
        <strain evidence="2">Derf</strain>
        <tissue evidence="2">Whole organism</tissue>
    </source>
</reference>
<feature type="transmembrane region" description="Helical" evidence="1">
    <location>
        <begin position="25"/>
        <end position="46"/>
    </location>
</feature>
<organism evidence="2 3">
    <name type="scientific">Dermatophagoides farinae</name>
    <name type="common">American house dust mite</name>
    <dbReference type="NCBI Taxonomy" id="6954"/>
    <lineage>
        <taxon>Eukaryota</taxon>
        <taxon>Metazoa</taxon>
        <taxon>Ecdysozoa</taxon>
        <taxon>Arthropoda</taxon>
        <taxon>Chelicerata</taxon>
        <taxon>Arachnida</taxon>
        <taxon>Acari</taxon>
        <taxon>Acariformes</taxon>
        <taxon>Sarcoptiformes</taxon>
        <taxon>Astigmata</taxon>
        <taxon>Psoroptidia</taxon>
        <taxon>Analgoidea</taxon>
        <taxon>Pyroglyphidae</taxon>
        <taxon>Dermatophagoidinae</taxon>
        <taxon>Dermatophagoides</taxon>
    </lineage>
</organism>
<comment type="caution">
    <text evidence="2">The sequence shown here is derived from an EMBL/GenBank/DDBJ whole genome shotgun (WGS) entry which is preliminary data.</text>
</comment>